<evidence type="ECO:0000256" key="3">
    <source>
        <dbReference type="SAM" id="Phobius"/>
    </source>
</evidence>
<comment type="similarity">
    <text evidence="1">Belongs to the histidine acid phosphatase family.</text>
</comment>
<organism evidence="5 6">
    <name type="scientific">Colletotrichum siamense</name>
    <name type="common">Anthracnose fungus</name>
    <dbReference type="NCBI Taxonomy" id="690259"/>
    <lineage>
        <taxon>Eukaryota</taxon>
        <taxon>Fungi</taxon>
        <taxon>Dikarya</taxon>
        <taxon>Ascomycota</taxon>
        <taxon>Pezizomycotina</taxon>
        <taxon>Sordariomycetes</taxon>
        <taxon>Hypocreomycetidae</taxon>
        <taxon>Glomerellales</taxon>
        <taxon>Glomerellaceae</taxon>
        <taxon>Colletotrichum</taxon>
        <taxon>Colletotrichum gloeosporioides species complex</taxon>
    </lineage>
</organism>
<proteinExistence type="inferred from homology"/>
<feature type="compositionally biased region" description="Low complexity" evidence="2">
    <location>
        <begin position="559"/>
        <end position="569"/>
    </location>
</feature>
<keyword evidence="3" id="KW-0472">Membrane</keyword>
<reference evidence="5" key="1">
    <citation type="submission" date="2019-06" db="EMBL/GenBank/DDBJ databases">
        <authorList>
            <person name="Gan P."/>
            <person name="Shirasu K."/>
        </authorList>
    </citation>
    <scope>NUCLEOTIDE SEQUENCE [LARGE SCALE GENOMIC DNA]</scope>
    <source>
        <strain evidence="5">CAD2</strain>
    </source>
</reference>
<feature type="signal peptide" evidence="4">
    <location>
        <begin position="1"/>
        <end position="19"/>
    </location>
</feature>
<evidence type="ECO:0000256" key="1">
    <source>
        <dbReference type="ARBA" id="ARBA00005375"/>
    </source>
</evidence>
<protein>
    <recommendedName>
        <fullName evidence="7">Histidine acid phosphatase</fullName>
    </recommendedName>
</protein>
<dbReference type="Gene3D" id="3.40.50.1240">
    <property type="entry name" value="Phosphoglycerate mutase-like"/>
    <property type="match status" value="1"/>
</dbReference>
<dbReference type="Proteomes" id="UP000711996">
    <property type="component" value="Unassembled WGS sequence"/>
</dbReference>
<evidence type="ECO:0000256" key="2">
    <source>
        <dbReference type="SAM" id="MobiDB-lite"/>
    </source>
</evidence>
<name>A0A9P5BX45_COLSI</name>
<dbReference type="OrthoDB" id="258392at2759"/>
<evidence type="ECO:0000313" key="6">
    <source>
        <dbReference type="Proteomes" id="UP000711996"/>
    </source>
</evidence>
<gene>
    <name evidence="5" type="ORF">CGCSCA2_v011935</name>
</gene>
<keyword evidence="6" id="KW-1185">Reference proteome</keyword>
<comment type="caution">
    <text evidence="5">The sequence shown here is derived from an EMBL/GenBank/DDBJ whole genome shotgun (WGS) entry which is preliminary data.</text>
</comment>
<dbReference type="PANTHER" id="PTHR11567:SF127">
    <property type="entry name" value="HISTIDINE ACID PHOSPHATASE"/>
    <property type="match status" value="1"/>
</dbReference>
<feature type="compositionally biased region" description="Basic and acidic residues" evidence="2">
    <location>
        <begin position="533"/>
        <end position="548"/>
    </location>
</feature>
<evidence type="ECO:0008006" key="7">
    <source>
        <dbReference type="Google" id="ProtNLM"/>
    </source>
</evidence>
<dbReference type="Pfam" id="PF00328">
    <property type="entry name" value="His_Phos_2"/>
    <property type="match status" value="1"/>
</dbReference>
<keyword evidence="3" id="KW-1133">Transmembrane helix</keyword>
<evidence type="ECO:0000256" key="4">
    <source>
        <dbReference type="SAM" id="SignalP"/>
    </source>
</evidence>
<keyword evidence="4" id="KW-0732">Signal</keyword>
<dbReference type="PANTHER" id="PTHR11567">
    <property type="entry name" value="ACID PHOSPHATASE-RELATED"/>
    <property type="match status" value="1"/>
</dbReference>
<dbReference type="InterPro" id="IPR000560">
    <property type="entry name" value="His_Pase_clade-2"/>
</dbReference>
<dbReference type="InterPro" id="IPR050645">
    <property type="entry name" value="Histidine_acid_phosphatase"/>
</dbReference>
<dbReference type="AlphaFoldDB" id="A0A9P5BX45"/>
<dbReference type="EMBL" id="QPMT01000051">
    <property type="protein sequence ID" value="KAF4849297.1"/>
    <property type="molecule type" value="Genomic_DNA"/>
</dbReference>
<feature type="region of interest" description="Disordered" evidence="2">
    <location>
        <begin position="523"/>
        <end position="593"/>
    </location>
</feature>
<dbReference type="SUPFAM" id="SSF53254">
    <property type="entry name" value="Phosphoglycerate mutase-like"/>
    <property type="match status" value="1"/>
</dbReference>
<feature type="chain" id="PRO_5040282734" description="Histidine acid phosphatase" evidence="4">
    <location>
        <begin position="20"/>
        <end position="593"/>
    </location>
</feature>
<keyword evidence="3" id="KW-0812">Transmembrane</keyword>
<sequence>MYTPSVIVFAAALLATATAQSSNPTVWASVALMMHGERTPLRSQLSDVLTPRGAQQLYAQGNAFRTRYLSGITPTNSSESRVTSRAPIRNIAPNVVDHAQLHILSVPDAHVVAGAQAFMQALYPPISHTFSVDTGGSNISFSTTSDNYTEYPLGGYQYPVIQTAGYLDQRSIGLRGNTECTQWQVSTQVDMTRDPDMLKLYNSTKAKYQSFFTTPPLNDGVYSLANANFWDAYNIWDYIRYRYSHEEAVYDALMDAYVKDSQFLQVYSRQQQIALYSDQKPSGLAKGDMIRTVAGMSFAKQVVDALKANGNFGGYSRKLTLLFSSQEPFLSFFSLAQLQQGNTSLSSPFWNVPEPGAAMVFELIGDEPGRPDSYPKDSNLYVRFLYRRNADPGTPFEEYALFGSPAAEPRVTFSYFKQEMLKFGVDVATWCSMCASSQPFCSVRSTEAPTIGAAIRAVVRKPYVAGIIGGAIVLAVLGLVVAAFVLAGFRIRRVGRDKEDNKDGHQPAASLGGFKAAEKMASDPDLSVSKRGVPHERHGSWELREGRDLVTGVHGAGISVDKSSSASSVHSKDLDDDGASVMGASPVTPRESV</sequence>
<dbReference type="InterPro" id="IPR029033">
    <property type="entry name" value="His_PPase_superfam"/>
</dbReference>
<evidence type="ECO:0000313" key="5">
    <source>
        <dbReference type="EMBL" id="KAF4849297.1"/>
    </source>
</evidence>
<feature type="transmembrane region" description="Helical" evidence="3">
    <location>
        <begin position="463"/>
        <end position="489"/>
    </location>
</feature>
<accession>A0A9P5BX45</accession>
<dbReference type="GO" id="GO:0016791">
    <property type="term" value="F:phosphatase activity"/>
    <property type="evidence" value="ECO:0007669"/>
    <property type="project" value="TreeGrafter"/>
</dbReference>